<protein>
    <submittedName>
        <fullName evidence="1">Uncharacterized protein</fullName>
    </submittedName>
</protein>
<accession>A0AAE0ZT00</accession>
<dbReference type="AlphaFoldDB" id="A0AAE0ZT00"/>
<reference evidence="1" key="1">
    <citation type="journal article" date="2023" name="G3 (Bethesda)">
        <title>A reference genome for the long-term kleptoplast-retaining sea slug Elysia crispata morphotype clarki.</title>
        <authorList>
            <person name="Eastman K.E."/>
            <person name="Pendleton A.L."/>
            <person name="Shaikh M.A."/>
            <person name="Suttiyut T."/>
            <person name="Ogas R."/>
            <person name="Tomko P."/>
            <person name="Gavelis G."/>
            <person name="Widhalm J.R."/>
            <person name="Wisecaver J.H."/>
        </authorList>
    </citation>
    <scope>NUCLEOTIDE SEQUENCE</scope>
    <source>
        <strain evidence="1">ECLA1</strain>
    </source>
</reference>
<dbReference type="Proteomes" id="UP001283361">
    <property type="component" value="Unassembled WGS sequence"/>
</dbReference>
<gene>
    <name evidence="1" type="ORF">RRG08_018823</name>
</gene>
<proteinExistence type="predicted"/>
<sequence length="71" mass="8020">MIEKRADFLDHVRPTSVKIHLFLDLSNTRQERPKGAKSKINEAQNPIDLRNEELMNSETTPCGVLTSGKEA</sequence>
<evidence type="ECO:0000313" key="2">
    <source>
        <dbReference type="Proteomes" id="UP001283361"/>
    </source>
</evidence>
<comment type="caution">
    <text evidence="1">The sequence shown here is derived from an EMBL/GenBank/DDBJ whole genome shotgun (WGS) entry which is preliminary data.</text>
</comment>
<keyword evidence="2" id="KW-1185">Reference proteome</keyword>
<organism evidence="1 2">
    <name type="scientific">Elysia crispata</name>
    <name type="common">lettuce slug</name>
    <dbReference type="NCBI Taxonomy" id="231223"/>
    <lineage>
        <taxon>Eukaryota</taxon>
        <taxon>Metazoa</taxon>
        <taxon>Spiralia</taxon>
        <taxon>Lophotrochozoa</taxon>
        <taxon>Mollusca</taxon>
        <taxon>Gastropoda</taxon>
        <taxon>Heterobranchia</taxon>
        <taxon>Euthyneura</taxon>
        <taxon>Panpulmonata</taxon>
        <taxon>Sacoglossa</taxon>
        <taxon>Placobranchoidea</taxon>
        <taxon>Plakobranchidae</taxon>
        <taxon>Elysia</taxon>
    </lineage>
</organism>
<name>A0AAE0ZT00_9GAST</name>
<evidence type="ECO:0000313" key="1">
    <source>
        <dbReference type="EMBL" id="KAK3774832.1"/>
    </source>
</evidence>
<dbReference type="EMBL" id="JAWDGP010003385">
    <property type="protein sequence ID" value="KAK3774832.1"/>
    <property type="molecule type" value="Genomic_DNA"/>
</dbReference>